<gene>
    <name evidence="2" type="ORF">EIZ62_03655</name>
</gene>
<organism evidence="2 3">
    <name type="scientific">Streptomyces ficellus</name>
    <dbReference type="NCBI Taxonomy" id="1977088"/>
    <lineage>
        <taxon>Bacteria</taxon>
        <taxon>Bacillati</taxon>
        <taxon>Actinomycetota</taxon>
        <taxon>Actinomycetes</taxon>
        <taxon>Kitasatosporales</taxon>
        <taxon>Streptomycetaceae</taxon>
        <taxon>Streptomyces</taxon>
    </lineage>
</organism>
<protein>
    <submittedName>
        <fullName evidence="2">Uncharacterized protein</fullName>
    </submittedName>
</protein>
<reference evidence="2 3" key="1">
    <citation type="submission" date="2018-12" db="EMBL/GenBank/DDBJ databases">
        <title>Complete genome sequence of Streptomyces ficellus NRRL8067, the producer of ficellomycin, feldamycin and nojirimycin.</title>
        <authorList>
            <person name="Zhang H."/>
            <person name="Yue R."/>
            <person name="Liu Y."/>
            <person name="Li M."/>
            <person name="Mu H."/>
            <person name="Zhang J."/>
        </authorList>
    </citation>
    <scope>NUCLEOTIDE SEQUENCE [LARGE SCALE GENOMIC DNA]</scope>
    <source>
        <strain evidence="2 3">NRRL 8067</strain>
    </source>
</reference>
<dbReference type="Proteomes" id="UP000422572">
    <property type="component" value="Chromosome"/>
</dbReference>
<proteinExistence type="predicted"/>
<feature type="compositionally biased region" description="Low complexity" evidence="1">
    <location>
        <begin position="1"/>
        <end position="21"/>
    </location>
</feature>
<accession>A0A6I6FWU2</accession>
<dbReference type="EMBL" id="CP034279">
    <property type="protein sequence ID" value="QGV82446.1"/>
    <property type="molecule type" value="Genomic_DNA"/>
</dbReference>
<sequence>MPQQPQQPHQPAAAPLAPVRRPAADSPWATARAAERTDRATSRMRRVVEGLPDWEPLPPGETFVRRPGSAP</sequence>
<dbReference type="KEGG" id="sfic:EIZ62_03655"/>
<dbReference type="AlphaFoldDB" id="A0A6I6FWU2"/>
<feature type="region of interest" description="Disordered" evidence="1">
    <location>
        <begin position="1"/>
        <end position="71"/>
    </location>
</feature>
<evidence type="ECO:0000313" key="2">
    <source>
        <dbReference type="EMBL" id="QGV82446.1"/>
    </source>
</evidence>
<name>A0A6I6FWU2_9ACTN</name>
<evidence type="ECO:0000313" key="3">
    <source>
        <dbReference type="Proteomes" id="UP000422572"/>
    </source>
</evidence>
<dbReference type="OrthoDB" id="4775621at2"/>
<evidence type="ECO:0000256" key="1">
    <source>
        <dbReference type="SAM" id="MobiDB-lite"/>
    </source>
</evidence>
<keyword evidence="3" id="KW-1185">Reference proteome</keyword>